<dbReference type="HOGENOM" id="CLU_2116176_0_0_0"/>
<protein>
    <submittedName>
        <fullName evidence="1">Uncharacterized protein</fullName>
    </submittedName>
</protein>
<gene>
    <name evidence="1" type="ORF">U14_01017</name>
</gene>
<sequence length="114" mass="12896">MGSITINVPQNIQVNYTVENVSLTRSLLDLLNAIMLRSSPEHREDDSLLGLFADKSDLIDQVTELTMRSRETKQQSKKGVPGIDLLKFAGTLCAEDAERMMRVIDDDCRKVIWE</sequence>
<name>A0A0S6VWK2_9BACT</name>
<keyword evidence="2" id="KW-1185">Reference proteome</keyword>
<accession>A0A0S6VWK2</accession>
<proteinExistence type="predicted"/>
<reference evidence="1" key="1">
    <citation type="journal article" date="2015" name="PeerJ">
        <title>First genomic representation of candidate bacterial phylum KSB3 points to enhanced environmental sensing as a trigger of wastewater bulking.</title>
        <authorList>
            <person name="Sekiguchi Y."/>
            <person name="Ohashi A."/>
            <person name="Parks D.H."/>
            <person name="Yamauchi T."/>
            <person name="Tyson G.W."/>
            <person name="Hugenholtz P."/>
        </authorList>
    </citation>
    <scope>NUCLEOTIDE SEQUENCE [LARGE SCALE GENOMIC DNA]</scope>
</reference>
<dbReference type="AlphaFoldDB" id="A0A0S6VWK2"/>
<evidence type="ECO:0000313" key="1">
    <source>
        <dbReference type="EMBL" id="GAK49793.1"/>
    </source>
</evidence>
<dbReference type="Proteomes" id="UP000030700">
    <property type="component" value="Unassembled WGS sequence"/>
</dbReference>
<dbReference type="STRING" id="1499966.U14_01017"/>
<organism evidence="1">
    <name type="scientific">Candidatus Moduliflexus flocculans</name>
    <dbReference type="NCBI Taxonomy" id="1499966"/>
    <lineage>
        <taxon>Bacteria</taxon>
        <taxon>Candidatus Moduliflexota</taxon>
        <taxon>Candidatus Moduliflexia</taxon>
        <taxon>Candidatus Moduliflexales</taxon>
        <taxon>Candidatus Moduliflexaceae</taxon>
    </lineage>
</organism>
<evidence type="ECO:0000313" key="2">
    <source>
        <dbReference type="Proteomes" id="UP000030700"/>
    </source>
</evidence>
<dbReference type="EMBL" id="DF820455">
    <property type="protein sequence ID" value="GAK49793.1"/>
    <property type="molecule type" value="Genomic_DNA"/>
</dbReference>